<proteinExistence type="inferred from homology"/>
<dbReference type="Proteomes" id="UP001642483">
    <property type="component" value="Unassembled WGS sequence"/>
</dbReference>
<keyword evidence="6" id="KW-0067">ATP-binding</keyword>
<feature type="binding site" evidence="8">
    <location>
        <position position="12"/>
    </location>
    <ligand>
        <name>ATP</name>
        <dbReference type="ChEBI" id="CHEBI:30616"/>
    </ligand>
</feature>
<dbReference type="SMART" id="SM00562">
    <property type="entry name" value="NDK"/>
    <property type="match status" value="1"/>
</dbReference>
<evidence type="ECO:0000256" key="7">
    <source>
        <dbReference type="ARBA" id="ARBA00022842"/>
    </source>
</evidence>
<gene>
    <name evidence="11" type="ORF">CVLEPA_LOCUS10612</name>
</gene>
<evidence type="ECO:0000313" key="11">
    <source>
        <dbReference type="EMBL" id="CAK8680350.1"/>
    </source>
</evidence>
<organism evidence="11 12">
    <name type="scientific">Clavelina lepadiformis</name>
    <name type="common">Light-bulb sea squirt</name>
    <name type="synonym">Ascidia lepadiformis</name>
    <dbReference type="NCBI Taxonomy" id="159417"/>
    <lineage>
        <taxon>Eukaryota</taxon>
        <taxon>Metazoa</taxon>
        <taxon>Chordata</taxon>
        <taxon>Tunicata</taxon>
        <taxon>Ascidiacea</taxon>
        <taxon>Aplousobranchia</taxon>
        <taxon>Clavelinidae</taxon>
        <taxon>Clavelina</taxon>
    </lineage>
</organism>
<evidence type="ECO:0000256" key="2">
    <source>
        <dbReference type="ARBA" id="ARBA00022679"/>
    </source>
</evidence>
<comment type="caution">
    <text evidence="11">The sequence shown here is derived from an EMBL/GenBank/DDBJ whole genome shotgun (WGS) entry which is preliminary data.</text>
</comment>
<feature type="binding site" evidence="8">
    <location>
        <position position="109"/>
    </location>
    <ligand>
        <name>ATP</name>
        <dbReference type="ChEBI" id="CHEBI:30616"/>
    </ligand>
</feature>
<dbReference type="InterPro" id="IPR001564">
    <property type="entry name" value="Nucleoside_diP_kinase"/>
</dbReference>
<reference evidence="11 12" key="1">
    <citation type="submission" date="2024-02" db="EMBL/GenBank/DDBJ databases">
        <authorList>
            <person name="Daric V."/>
            <person name="Darras S."/>
        </authorList>
    </citation>
    <scope>NUCLEOTIDE SEQUENCE [LARGE SCALE GENOMIC DNA]</scope>
</reference>
<evidence type="ECO:0000256" key="8">
    <source>
        <dbReference type="PROSITE-ProRule" id="PRU00706"/>
    </source>
</evidence>
<dbReference type="InterPro" id="IPR037994">
    <property type="entry name" value="NDPk6"/>
</dbReference>
<name>A0ABP0FL10_CLALP</name>
<evidence type="ECO:0000256" key="5">
    <source>
        <dbReference type="ARBA" id="ARBA00022777"/>
    </source>
</evidence>
<keyword evidence="2" id="KW-0808">Transferase</keyword>
<sequence length="184" mass="21569">MGRMQITLAILKPDVAVNPHIVYAIDKSILRNKFLIIKRKRLRWPKARAEQFYFQHAQRFFYRRLVEFMSSGPIEALILAKRNAIQDWRLLIGPTKVYKTQHTNPNTIRGQFGLTDTRNAVHGADSEESVHEEVAFFFPEFDVGKWNTKGHYLIPNEGSFIFDNETRVHKLSLEFDNHEKKLPC</sequence>
<dbReference type="InterPro" id="IPR036850">
    <property type="entry name" value="NDK-like_dom_sf"/>
</dbReference>
<comment type="cofactor">
    <cofactor evidence="1">
        <name>Mg(2+)</name>
        <dbReference type="ChEBI" id="CHEBI:18420"/>
    </cofactor>
</comment>
<feature type="domain" description="Nucleoside diphosphate kinase-like" evidence="10">
    <location>
        <begin position="4"/>
        <end position="145"/>
    </location>
</feature>
<protein>
    <recommendedName>
        <fullName evidence="10">Nucleoside diphosphate kinase-like domain-containing protein</fullName>
    </recommendedName>
</protein>
<dbReference type="Gene3D" id="3.30.70.141">
    <property type="entry name" value="Nucleoside diphosphate kinase-like domain"/>
    <property type="match status" value="1"/>
</dbReference>
<dbReference type="PRINTS" id="PR01243">
    <property type="entry name" value="NUCDPKINASE"/>
</dbReference>
<keyword evidence="7" id="KW-0460">Magnesium</keyword>
<evidence type="ECO:0000256" key="4">
    <source>
        <dbReference type="ARBA" id="ARBA00022741"/>
    </source>
</evidence>
<evidence type="ECO:0000313" key="12">
    <source>
        <dbReference type="Proteomes" id="UP001642483"/>
    </source>
</evidence>
<feature type="binding site" evidence="8">
    <location>
        <position position="89"/>
    </location>
    <ligand>
        <name>ATP</name>
        <dbReference type="ChEBI" id="CHEBI:30616"/>
    </ligand>
</feature>
<dbReference type="PANTHER" id="PTHR46956:SF1">
    <property type="entry name" value="NUCLEOSIDE DIPHOSPHATE KINASE 6"/>
    <property type="match status" value="1"/>
</dbReference>
<dbReference type="PROSITE" id="PS51374">
    <property type="entry name" value="NDPK_LIKE"/>
    <property type="match status" value="1"/>
</dbReference>
<dbReference type="Pfam" id="PF00334">
    <property type="entry name" value="NDK"/>
    <property type="match status" value="1"/>
</dbReference>
<keyword evidence="3" id="KW-0479">Metal-binding</keyword>
<keyword evidence="12" id="KW-1185">Reference proteome</keyword>
<evidence type="ECO:0000256" key="3">
    <source>
        <dbReference type="ARBA" id="ARBA00022723"/>
    </source>
</evidence>
<feature type="active site" description="Pros-phosphohistidine intermediate" evidence="8">
    <location>
        <position position="122"/>
    </location>
</feature>
<keyword evidence="5" id="KW-0418">Kinase</keyword>
<feature type="binding site" evidence="8">
    <location>
        <position position="119"/>
    </location>
    <ligand>
        <name>ATP</name>
        <dbReference type="ChEBI" id="CHEBI:30616"/>
    </ligand>
</feature>
<feature type="binding site" evidence="8">
    <location>
        <position position="61"/>
    </location>
    <ligand>
        <name>ATP</name>
        <dbReference type="ChEBI" id="CHEBI:30616"/>
    </ligand>
</feature>
<dbReference type="InterPro" id="IPR034907">
    <property type="entry name" value="NDK-like_dom"/>
</dbReference>
<dbReference type="SUPFAM" id="SSF54919">
    <property type="entry name" value="Nucleoside diphosphate kinase, NDK"/>
    <property type="match status" value="1"/>
</dbReference>
<evidence type="ECO:0000256" key="6">
    <source>
        <dbReference type="ARBA" id="ARBA00022840"/>
    </source>
</evidence>
<dbReference type="EMBL" id="CAWYQH010000068">
    <property type="protein sequence ID" value="CAK8680350.1"/>
    <property type="molecule type" value="Genomic_DNA"/>
</dbReference>
<evidence type="ECO:0000256" key="1">
    <source>
        <dbReference type="ARBA" id="ARBA00001946"/>
    </source>
</evidence>
<evidence type="ECO:0000259" key="10">
    <source>
        <dbReference type="SMART" id="SM00562"/>
    </source>
</evidence>
<evidence type="ECO:0000256" key="9">
    <source>
        <dbReference type="RuleBase" id="RU004011"/>
    </source>
</evidence>
<feature type="binding site" evidence="8">
    <location>
        <position position="95"/>
    </location>
    <ligand>
        <name>ATP</name>
        <dbReference type="ChEBI" id="CHEBI:30616"/>
    </ligand>
</feature>
<comment type="similarity">
    <text evidence="8 9">Belongs to the NDK family.</text>
</comment>
<accession>A0ABP0FL10</accession>
<keyword evidence="4" id="KW-0547">Nucleotide-binding</keyword>
<dbReference type="PANTHER" id="PTHR46956">
    <property type="entry name" value="NUCLEOSIDE DIPHOSPHATE KINASE 6"/>
    <property type="match status" value="1"/>
</dbReference>